<keyword evidence="3 6" id="KW-0808">Transferase</keyword>
<dbReference type="Proteomes" id="UP000076555">
    <property type="component" value="Unassembled WGS sequence"/>
</dbReference>
<keyword evidence="2 6" id="KW-0489">Methyltransferase</keyword>
<dbReference type="PANTHER" id="PTHR10629:SF52">
    <property type="entry name" value="DNA (CYTOSINE-5)-METHYLTRANSFERASE 1"/>
    <property type="match status" value="1"/>
</dbReference>
<evidence type="ECO:0000256" key="5">
    <source>
        <dbReference type="ARBA" id="ARBA00022747"/>
    </source>
</evidence>
<proteinExistence type="inferred from homology"/>
<dbReference type="InterPro" id="IPR050390">
    <property type="entry name" value="C5-Methyltransferase"/>
</dbReference>
<dbReference type="Gene3D" id="3.90.120.10">
    <property type="entry name" value="DNA Methylase, subunit A, domain 2"/>
    <property type="match status" value="1"/>
</dbReference>
<dbReference type="REBASE" id="159157">
    <property type="entry name" value="M.Nsp596ORF16930P"/>
</dbReference>
<dbReference type="Gene3D" id="3.40.50.150">
    <property type="entry name" value="Vaccinia Virus protein VP39"/>
    <property type="match status" value="1"/>
</dbReference>
<comment type="caution">
    <text evidence="8">The sequence shown here is derived from an EMBL/GenBank/DDBJ whole genome shotgun (WGS) entry which is preliminary data.</text>
</comment>
<dbReference type="AlphaFoldDB" id="A0A166IP94"/>
<dbReference type="EC" id="2.1.1.37" evidence="1"/>
<dbReference type="EMBL" id="LWAJ01000231">
    <property type="protein sequence ID" value="KZL48659.1"/>
    <property type="molecule type" value="Genomic_DNA"/>
</dbReference>
<dbReference type="NCBIfam" id="TIGR00675">
    <property type="entry name" value="dcm"/>
    <property type="match status" value="1"/>
</dbReference>
<evidence type="ECO:0000313" key="8">
    <source>
        <dbReference type="EMBL" id="KZL48659.1"/>
    </source>
</evidence>
<evidence type="ECO:0000256" key="6">
    <source>
        <dbReference type="PROSITE-ProRule" id="PRU01016"/>
    </source>
</evidence>
<dbReference type="InterPro" id="IPR001525">
    <property type="entry name" value="C5_MeTfrase"/>
</dbReference>
<reference evidence="8 9" key="1">
    <citation type="submission" date="2016-04" db="EMBL/GenBank/DDBJ databases">
        <title>Draft Genome Assembly of the Bloom-forming Cyanobacterium Nodularia spumigena Strain CENA596 in Shrimp Production Ponds.</title>
        <authorList>
            <person name="Popin R.V."/>
            <person name="Rigonato J."/>
            <person name="Abreu V.A."/>
            <person name="Andreote A.P."/>
            <person name="Silveira S.B."/>
            <person name="Odebrecht C."/>
            <person name="Fiore M.F."/>
        </authorList>
    </citation>
    <scope>NUCLEOTIDE SEQUENCE [LARGE SCALE GENOMIC DNA]</scope>
    <source>
        <strain evidence="8 9">CENA596</strain>
    </source>
</reference>
<gene>
    <name evidence="8" type="ORF">A2T98_16930</name>
</gene>
<dbReference type="OrthoDB" id="451520at2"/>
<evidence type="ECO:0000256" key="2">
    <source>
        <dbReference type="ARBA" id="ARBA00022603"/>
    </source>
</evidence>
<comment type="similarity">
    <text evidence="6 7">Belongs to the class I-like SAM-binding methyltransferase superfamily. C5-methyltransferase family.</text>
</comment>
<dbReference type="SUPFAM" id="SSF53335">
    <property type="entry name" value="S-adenosyl-L-methionine-dependent methyltransferases"/>
    <property type="match status" value="1"/>
</dbReference>
<feature type="active site" evidence="6">
    <location>
        <position position="93"/>
    </location>
</feature>
<name>A0A166IP94_NODSP</name>
<keyword evidence="4 6" id="KW-0949">S-adenosyl-L-methionine</keyword>
<evidence type="ECO:0000256" key="3">
    <source>
        <dbReference type="ARBA" id="ARBA00022679"/>
    </source>
</evidence>
<dbReference type="InterPro" id="IPR029063">
    <property type="entry name" value="SAM-dependent_MTases_sf"/>
</dbReference>
<dbReference type="GO" id="GO:0003886">
    <property type="term" value="F:DNA (cytosine-5-)-methyltransferase activity"/>
    <property type="evidence" value="ECO:0007669"/>
    <property type="project" value="UniProtKB-EC"/>
</dbReference>
<evidence type="ECO:0000256" key="7">
    <source>
        <dbReference type="RuleBase" id="RU000416"/>
    </source>
</evidence>
<dbReference type="Pfam" id="PF00145">
    <property type="entry name" value="DNA_methylase"/>
    <property type="match status" value="1"/>
</dbReference>
<sequence>MKFRLPYLNLIETELQLPEKNHSEYLVIDLFSGCGGLALGFEATGFQTIGYEILADACATYQHNLLGVCHQVSLTPLSNLVEGAAVIIGGPPCQPFSVSGHQLGLKDSRDGFPTFIAAVERYRPQLALFENVRGMLFRNKKYFEEIVLALQEIGYIVEWEILNAAHYGVPQKRERLFCVAHKGGWYWPEKTHFYSPYTAGEALGKSAYLAPPNSKILTPSMDEYIKKYEIASKCINPRDINLDTPARTVTCRNLSSPTGDMLRIRLPDGRRRRLTVREGARLQSFPDWFQFQGSENNQFNQIGNAVPPLLAKALAHSVKTYLERKQQISSQEIHQSTQYIQLSLELGIDAVENPARNNCKLRKPGVTKDVR</sequence>
<dbReference type="GO" id="GO:0009307">
    <property type="term" value="P:DNA restriction-modification system"/>
    <property type="evidence" value="ECO:0007669"/>
    <property type="project" value="UniProtKB-KW"/>
</dbReference>
<dbReference type="PANTHER" id="PTHR10629">
    <property type="entry name" value="CYTOSINE-SPECIFIC METHYLTRANSFERASE"/>
    <property type="match status" value="1"/>
</dbReference>
<dbReference type="PROSITE" id="PS51679">
    <property type="entry name" value="SAM_MT_C5"/>
    <property type="match status" value="1"/>
</dbReference>
<keyword evidence="5" id="KW-0680">Restriction system</keyword>
<evidence type="ECO:0000256" key="1">
    <source>
        <dbReference type="ARBA" id="ARBA00011975"/>
    </source>
</evidence>
<evidence type="ECO:0000256" key="4">
    <source>
        <dbReference type="ARBA" id="ARBA00022691"/>
    </source>
</evidence>
<dbReference type="RefSeq" id="WP_063873783.1">
    <property type="nucleotide sequence ID" value="NZ_CAWMRI010000231.1"/>
</dbReference>
<protein>
    <recommendedName>
        <fullName evidence="1">DNA (cytosine-5-)-methyltransferase</fullName>
        <ecNumber evidence="1">2.1.1.37</ecNumber>
    </recommendedName>
</protein>
<dbReference type="GO" id="GO:0032259">
    <property type="term" value="P:methylation"/>
    <property type="evidence" value="ECO:0007669"/>
    <property type="project" value="UniProtKB-KW"/>
</dbReference>
<organism evidence="8 9">
    <name type="scientific">Nodularia spumigena CENA596</name>
    <dbReference type="NCBI Taxonomy" id="1819295"/>
    <lineage>
        <taxon>Bacteria</taxon>
        <taxon>Bacillati</taxon>
        <taxon>Cyanobacteriota</taxon>
        <taxon>Cyanophyceae</taxon>
        <taxon>Nostocales</taxon>
        <taxon>Nodulariaceae</taxon>
        <taxon>Nodularia</taxon>
    </lineage>
</organism>
<accession>A0A166IP94</accession>
<evidence type="ECO:0000313" key="9">
    <source>
        <dbReference type="Proteomes" id="UP000076555"/>
    </source>
</evidence>
<dbReference type="PRINTS" id="PR00105">
    <property type="entry name" value="C5METTRFRASE"/>
</dbReference>